<sequence>MGSLCLVFSNFIILYQMVAGKFFFITFRFVIAIKIYG</sequence>
<accession>A0A0K0J0P0</accession>
<keyword evidence="1" id="KW-0812">Transmembrane</keyword>
<dbReference type="RefSeq" id="XP_042932746.1">
    <property type="nucleotide sequence ID" value="XM_043076812.1"/>
</dbReference>
<evidence type="ECO:0000313" key="2">
    <source>
        <dbReference type="EMBL" id="CDP99242.1"/>
    </source>
</evidence>
<evidence type="ECO:0000313" key="6">
    <source>
        <dbReference type="WormBase" id="Bm14257"/>
    </source>
</evidence>
<protein>
    <submittedName>
        <fullName evidence="2 5">Bm14257</fullName>
    </submittedName>
</protein>
<gene>
    <name evidence="2 5 6" type="ORF">Bm14257</name>
    <name evidence="3" type="ORF">BM_BM14257</name>
    <name evidence="2" type="ORF">BM_Bm14257</name>
</gene>
<evidence type="ECO:0000313" key="4">
    <source>
        <dbReference type="Proteomes" id="UP000006672"/>
    </source>
</evidence>
<dbReference type="GeneID" id="66058020"/>
<evidence type="ECO:0000256" key="1">
    <source>
        <dbReference type="SAM" id="Phobius"/>
    </source>
</evidence>
<name>A0A0K0J0P0_BRUMA</name>
<reference evidence="2 4" key="1">
    <citation type="journal article" date="2007" name="Science">
        <title>Draft genome of the filarial nematode parasite Brugia malayi.</title>
        <authorList>
            <person name="Ghedin E."/>
            <person name="Wang S."/>
            <person name="Spiro D."/>
            <person name="Caler E."/>
            <person name="Zhao Q."/>
            <person name="Crabtree J."/>
            <person name="Allen J.E."/>
            <person name="Delcher A.L."/>
            <person name="Guiliano D.B."/>
            <person name="Miranda-Saavedra D."/>
            <person name="Angiuoli S.V."/>
            <person name="Creasy T."/>
            <person name="Amedeo P."/>
            <person name="Haas B."/>
            <person name="El-Sayed N.M."/>
            <person name="Wortman J.R."/>
            <person name="Feldblyum T."/>
            <person name="Tallon L."/>
            <person name="Schatz M."/>
            <person name="Shumway M."/>
            <person name="Koo H."/>
            <person name="Salzberg S.L."/>
            <person name="Schobel S."/>
            <person name="Pertea M."/>
            <person name="Pop M."/>
            <person name="White O."/>
            <person name="Barton G.J."/>
            <person name="Carlow C.K."/>
            <person name="Crawford M.J."/>
            <person name="Daub J."/>
            <person name="Dimmic M.W."/>
            <person name="Estes C.F."/>
            <person name="Foster J.M."/>
            <person name="Ganatra M."/>
            <person name="Gregory W.F."/>
            <person name="Johnson N.M."/>
            <person name="Jin J."/>
            <person name="Komuniecki R."/>
            <person name="Korf I."/>
            <person name="Kumar S."/>
            <person name="Laney S."/>
            <person name="Li B.W."/>
            <person name="Li W."/>
            <person name="Lindblom T.H."/>
            <person name="Lustigman S."/>
            <person name="Ma D."/>
            <person name="Maina C.V."/>
            <person name="Martin D.M."/>
            <person name="McCarter J.P."/>
            <person name="McReynolds L."/>
            <person name="Mitreva M."/>
            <person name="Nutman T.B."/>
            <person name="Parkinson J."/>
            <person name="Peregrin-Alvarez J.M."/>
            <person name="Poole C."/>
            <person name="Ren Q."/>
            <person name="Saunders L."/>
            <person name="Sluder A.E."/>
            <person name="Smith K."/>
            <person name="Stanke M."/>
            <person name="Unnasch T.R."/>
            <person name="Ware J."/>
            <person name="Wei A.D."/>
            <person name="Weil G."/>
            <person name="Williams D.J."/>
            <person name="Zhang Y."/>
            <person name="Williams S.A."/>
            <person name="Fraser-Liggett C."/>
            <person name="Slatko B."/>
            <person name="Blaxter M.L."/>
            <person name="Scott A.L."/>
        </authorList>
    </citation>
    <scope>NUCLEOTIDE SEQUENCE</scope>
    <source>
        <strain evidence="2 4">FR3</strain>
    </source>
</reference>
<dbReference type="CTD" id="66058020"/>
<dbReference type="WormBase" id="Bm14257">
    <property type="protein sequence ID" value="BM33390"/>
    <property type="gene ID" value="WBGene00234518"/>
</dbReference>
<evidence type="ECO:0000313" key="3">
    <source>
        <dbReference type="EMBL" id="VIO91153.1"/>
    </source>
</evidence>
<keyword evidence="1" id="KW-0472">Membrane</keyword>
<organism evidence="2">
    <name type="scientific">Brugia malayi</name>
    <name type="common">Filarial nematode worm</name>
    <dbReference type="NCBI Taxonomy" id="6279"/>
    <lineage>
        <taxon>Eukaryota</taxon>
        <taxon>Metazoa</taxon>
        <taxon>Ecdysozoa</taxon>
        <taxon>Nematoda</taxon>
        <taxon>Chromadorea</taxon>
        <taxon>Rhabditida</taxon>
        <taxon>Spirurina</taxon>
        <taxon>Spiruromorpha</taxon>
        <taxon>Filarioidea</taxon>
        <taxon>Onchocercidae</taxon>
        <taxon>Brugia</taxon>
    </lineage>
</organism>
<accession>A0A4E9F3B6</accession>
<dbReference type="WBParaSite" id="Bm14257.1">
    <property type="protein sequence ID" value="Bm14257.1"/>
    <property type="gene ID" value="WBGene00234518"/>
</dbReference>
<reference evidence="3" key="3">
    <citation type="submission" date="2019-04" db="EMBL/GenBank/DDBJ databases">
        <authorList>
            <person name="Howe K."/>
            <person name="Paulini M."/>
            <person name="Williams G."/>
        </authorList>
    </citation>
    <scope>NUCLEOTIDE SEQUENCE [LARGE SCALE GENOMIC DNA]</scope>
    <source>
        <strain evidence="3">FR3</strain>
    </source>
</reference>
<dbReference type="EMBL" id="LN857006">
    <property type="protein sequence ID" value="CDP99242.1"/>
    <property type="molecule type" value="Genomic_DNA"/>
</dbReference>
<dbReference type="AlphaFoldDB" id="A0A0K0J0P0"/>
<keyword evidence="4" id="KW-1185">Reference proteome</keyword>
<proteinExistence type="predicted"/>
<feature type="transmembrane region" description="Helical" evidence="1">
    <location>
        <begin position="12"/>
        <end position="31"/>
    </location>
</feature>
<reference evidence="2" key="2">
    <citation type="submission" date="2012-12" db="EMBL/GenBank/DDBJ databases">
        <authorList>
            <person name="Gao Y.W."/>
            <person name="Fan S.T."/>
            <person name="Sun H.T."/>
            <person name="Wang Z."/>
            <person name="Gao X.L."/>
            <person name="Li Y.G."/>
            <person name="Wang T.C."/>
            <person name="Zhang K."/>
            <person name="Xu W.W."/>
            <person name="Yu Z.J."/>
            <person name="Xia X.Z."/>
        </authorList>
    </citation>
    <scope>NUCLEOTIDE SEQUENCE</scope>
    <source>
        <strain evidence="2">FR3</strain>
    </source>
</reference>
<evidence type="ECO:0000313" key="5">
    <source>
        <dbReference type="WBParaSite" id="Bm14257.1"/>
    </source>
</evidence>
<dbReference type="Proteomes" id="UP000006672">
    <property type="component" value="Unassembled WGS sequence"/>
</dbReference>
<dbReference type="EMBL" id="CAAKNF010000192">
    <property type="protein sequence ID" value="VIO91153.1"/>
    <property type="molecule type" value="Genomic_DNA"/>
</dbReference>
<keyword evidence="1" id="KW-1133">Transmembrane helix</keyword>
<dbReference type="KEGG" id="bmy:BM_BM14257"/>
<reference evidence="5" key="4">
    <citation type="submission" date="2019-12" db="UniProtKB">
        <authorList>
            <consortium name="WormBaseParasite"/>
        </authorList>
    </citation>
    <scope>IDENTIFICATION</scope>
</reference>